<dbReference type="Pfam" id="PF00941">
    <property type="entry name" value="FAD_binding_5"/>
    <property type="match status" value="1"/>
</dbReference>
<dbReference type="InterPro" id="IPR051312">
    <property type="entry name" value="Diverse_Substr_Oxidored"/>
</dbReference>
<dbReference type="InterPro" id="IPR002346">
    <property type="entry name" value="Mopterin_DH_FAD-bd"/>
</dbReference>
<keyword evidence="5" id="KW-0614">Plasmid</keyword>
<evidence type="ECO:0000313" key="6">
    <source>
        <dbReference type="Proteomes" id="UP001230978"/>
    </source>
</evidence>
<sequence length="276" mass="28109">MGDYARPQDMAEALRLLAGGPRRVLAGGTDLYPGAGAVLAGDMLDLTGLAALRGISSGPDGVRIGACTTWSEVADADLPPALDALRQAARQVGGRQIQNAGTLGGNLCNASPAADGVPPLLALDAMVELESAMGRRCMALSDFLIGPRRTALRPDEVLAAVVIPSGALAGRSAFLKLGARAYLVISIAMVAARVHVAEGRIADAAIAVGACGPVARRLPAVEAALIGASLTDAPKRVRRDDVAAALTPIDDVRASAAYRLVAATELVVRALREVAA</sequence>
<dbReference type="SUPFAM" id="SSF56176">
    <property type="entry name" value="FAD-binding/transporter-associated domain-like"/>
    <property type="match status" value="1"/>
</dbReference>
<evidence type="ECO:0000313" key="5">
    <source>
        <dbReference type="EMBL" id="WGV18392.1"/>
    </source>
</evidence>
<dbReference type="Gene3D" id="3.30.43.10">
    <property type="entry name" value="Uridine Diphospho-n-acetylenolpyruvylglucosamine Reductase, domain 2"/>
    <property type="match status" value="1"/>
</dbReference>
<evidence type="ECO:0000256" key="3">
    <source>
        <dbReference type="ARBA" id="ARBA00023002"/>
    </source>
</evidence>
<dbReference type="InterPro" id="IPR016166">
    <property type="entry name" value="FAD-bd_PCMH"/>
</dbReference>
<dbReference type="InterPro" id="IPR016169">
    <property type="entry name" value="FAD-bd_PCMH_sub2"/>
</dbReference>
<dbReference type="PANTHER" id="PTHR42659:SF2">
    <property type="entry name" value="XANTHINE DEHYDROGENASE SUBUNIT C-RELATED"/>
    <property type="match status" value="1"/>
</dbReference>
<evidence type="ECO:0000256" key="2">
    <source>
        <dbReference type="ARBA" id="ARBA00022827"/>
    </source>
</evidence>
<name>A0ABY8QDQ7_9RHOB</name>
<proteinExistence type="predicted"/>
<evidence type="ECO:0000259" key="4">
    <source>
        <dbReference type="PROSITE" id="PS51387"/>
    </source>
</evidence>
<dbReference type="Pfam" id="PF03450">
    <property type="entry name" value="CO_deh_flav_C"/>
    <property type="match status" value="1"/>
</dbReference>
<dbReference type="PROSITE" id="PS51387">
    <property type="entry name" value="FAD_PCMH"/>
    <property type="match status" value="1"/>
</dbReference>
<accession>A0ABY8QDQ7</accession>
<keyword evidence="2" id="KW-0274">FAD</keyword>
<dbReference type="PANTHER" id="PTHR42659">
    <property type="entry name" value="XANTHINE DEHYDROGENASE SUBUNIT C-RELATED"/>
    <property type="match status" value="1"/>
</dbReference>
<keyword evidence="1" id="KW-0285">Flavoprotein</keyword>
<dbReference type="SMART" id="SM01092">
    <property type="entry name" value="CO_deh_flav_C"/>
    <property type="match status" value="1"/>
</dbReference>
<protein>
    <submittedName>
        <fullName evidence="5">Xanthine dehydrogenase family protein subunit M</fullName>
    </submittedName>
</protein>
<keyword evidence="6" id="KW-1185">Reference proteome</keyword>
<keyword evidence="3" id="KW-0560">Oxidoreductase</keyword>
<dbReference type="Proteomes" id="UP001230978">
    <property type="component" value="Plasmid unnamed2"/>
</dbReference>
<dbReference type="InterPro" id="IPR036683">
    <property type="entry name" value="CO_DH_flav_C_dom_sf"/>
</dbReference>
<dbReference type="InterPro" id="IPR005107">
    <property type="entry name" value="CO_DH_flav_C"/>
</dbReference>
<gene>
    <name evidence="5" type="ORF">QF092_19390</name>
</gene>
<dbReference type="Gene3D" id="3.30.465.10">
    <property type="match status" value="1"/>
</dbReference>
<reference evidence="5 6" key="1">
    <citation type="submission" date="2023-04" db="EMBL/GenBank/DDBJ databases">
        <title>YMD61, complete Genome.</title>
        <authorList>
            <person name="Zhang J."/>
        </authorList>
    </citation>
    <scope>NUCLEOTIDE SEQUENCE [LARGE SCALE GENOMIC DNA]</scope>
    <source>
        <strain evidence="5 6">YMD61</strain>
        <plasmid evidence="5 6">unnamed2</plasmid>
    </source>
</reference>
<dbReference type="InterPro" id="IPR036318">
    <property type="entry name" value="FAD-bd_PCMH-like_sf"/>
</dbReference>
<dbReference type="Gene3D" id="3.30.390.50">
    <property type="entry name" value="CO dehydrogenase flavoprotein, C-terminal domain"/>
    <property type="match status" value="1"/>
</dbReference>
<feature type="domain" description="FAD-binding PCMH-type" evidence="4">
    <location>
        <begin position="1"/>
        <end position="168"/>
    </location>
</feature>
<organism evidence="5 6">
    <name type="scientific">Fuscovulum ytuae</name>
    <dbReference type="NCBI Taxonomy" id="3042299"/>
    <lineage>
        <taxon>Bacteria</taxon>
        <taxon>Pseudomonadati</taxon>
        <taxon>Pseudomonadota</taxon>
        <taxon>Alphaproteobacteria</taxon>
        <taxon>Rhodobacterales</taxon>
        <taxon>Paracoccaceae</taxon>
        <taxon>Fuscovulum</taxon>
    </lineage>
</organism>
<geneLocation type="plasmid" evidence="5 6">
    <name>unnamed2</name>
</geneLocation>
<dbReference type="InterPro" id="IPR016167">
    <property type="entry name" value="FAD-bd_PCMH_sub1"/>
</dbReference>
<dbReference type="EMBL" id="CP124537">
    <property type="protein sequence ID" value="WGV18392.1"/>
    <property type="molecule type" value="Genomic_DNA"/>
</dbReference>
<evidence type="ECO:0000256" key="1">
    <source>
        <dbReference type="ARBA" id="ARBA00022630"/>
    </source>
</evidence>
<dbReference type="RefSeq" id="WP_281470579.1">
    <property type="nucleotide sequence ID" value="NZ_CP124537.1"/>
</dbReference>
<dbReference type="SUPFAM" id="SSF55447">
    <property type="entry name" value="CO dehydrogenase flavoprotein C-terminal domain-like"/>
    <property type="match status" value="1"/>
</dbReference>